<dbReference type="VEuPathDB" id="FungiDB:PSHT_12033"/>
<accession>A0A2S4UZF4</accession>
<dbReference type="VEuPathDB" id="FungiDB:PSTT_11626"/>
<reference evidence="3" key="2">
    <citation type="journal article" date="2018" name="BMC Genomics">
        <title>Genomic insights into host adaptation between the wheat stripe rust pathogen (Puccinia striiformis f. sp. tritici) and the barley stripe rust pathogen (Puccinia striiformis f. sp. hordei).</title>
        <authorList>
            <person name="Xia C."/>
            <person name="Wang M."/>
            <person name="Yin C."/>
            <person name="Cornejo O.E."/>
            <person name="Hulbert S.H."/>
            <person name="Chen X."/>
        </authorList>
    </citation>
    <scope>NUCLEOTIDE SEQUENCE [LARGE SCALE GENOMIC DNA]</scope>
    <source>
        <strain evidence="3">93TX-2</strain>
    </source>
</reference>
<comment type="caution">
    <text evidence="2">The sequence shown here is derived from an EMBL/GenBank/DDBJ whole genome shotgun (WGS) entry which is preliminary data.</text>
</comment>
<feature type="compositionally biased region" description="Basic and acidic residues" evidence="1">
    <location>
        <begin position="1"/>
        <end position="10"/>
    </location>
</feature>
<organism evidence="2 3">
    <name type="scientific">Puccinia striiformis</name>
    <dbReference type="NCBI Taxonomy" id="27350"/>
    <lineage>
        <taxon>Eukaryota</taxon>
        <taxon>Fungi</taxon>
        <taxon>Dikarya</taxon>
        <taxon>Basidiomycota</taxon>
        <taxon>Pucciniomycotina</taxon>
        <taxon>Pucciniomycetes</taxon>
        <taxon>Pucciniales</taxon>
        <taxon>Pucciniaceae</taxon>
        <taxon>Puccinia</taxon>
    </lineage>
</organism>
<feature type="region of interest" description="Disordered" evidence="1">
    <location>
        <begin position="1"/>
        <end position="34"/>
    </location>
</feature>
<dbReference type="EMBL" id="PKSM01000211">
    <property type="protein sequence ID" value="POW02647.1"/>
    <property type="molecule type" value="Genomic_DNA"/>
</dbReference>
<gene>
    <name evidence="2" type="ORF">PSHT_12033</name>
</gene>
<feature type="non-terminal residue" evidence="2">
    <location>
        <position position="273"/>
    </location>
</feature>
<reference evidence="2 3" key="1">
    <citation type="submission" date="2017-12" db="EMBL/GenBank/DDBJ databases">
        <title>Gene loss provides genomic basis for host adaptation in cereal stripe rust fungi.</title>
        <authorList>
            <person name="Xia C."/>
        </authorList>
    </citation>
    <scope>NUCLEOTIDE SEQUENCE [LARGE SCALE GENOMIC DNA]</scope>
    <source>
        <strain evidence="2 3">93TX-2</strain>
    </source>
</reference>
<dbReference type="Proteomes" id="UP000238274">
    <property type="component" value="Unassembled WGS sequence"/>
</dbReference>
<evidence type="ECO:0000313" key="3">
    <source>
        <dbReference type="Proteomes" id="UP000238274"/>
    </source>
</evidence>
<sequence length="273" mass="29901">MHKSVHDGHSGKTHVRKDHQSTVAMTGADRTTHKIEKHKDGFHCPTDMCKETFPNPGSLRSHVMTCTPETVPAANKFNALSRNPPTVVRFVNQIQYFGGIGGNEPACWARRTPLSSSKIPTRFQDYGFLHRYLRTGAVLEGPRLRGQTLHKGANLKYFPVVQYGDSSPAIPLDKGPGIAPHKEPAGSSGLEALDLSGLKSWAPTELDASSIGLVFSHLEGCKAVILIEQISQTSQPAELGEWQPVIKSWLQSRMKSMHDGSSIQLRTVVMSTT</sequence>
<name>A0A2S4UZF4_9BASI</name>
<dbReference type="AlphaFoldDB" id="A0A2S4UZF4"/>
<reference evidence="3" key="3">
    <citation type="journal article" date="2018" name="Mol. Plant Microbe Interact.">
        <title>Genome sequence resources for the wheat stripe rust pathogen (Puccinia striiformis f. sp. tritici) and the barley stripe rust pathogen (Puccinia striiformis f. sp. hordei).</title>
        <authorList>
            <person name="Xia C."/>
            <person name="Wang M."/>
            <person name="Yin C."/>
            <person name="Cornejo O.E."/>
            <person name="Hulbert S.H."/>
            <person name="Chen X."/>
        </authorList>
    </citation>
    <scope>NUCLEOTIDE SEQUENCE [LARGE SCALE GENOMIC DNA]</scope>
    <source>
        <strain evidence="3">93TX-2</strain>
    </source>
</reference>
<proteinExistence type="predicted"/>
<evidence type="ECO:0000256" key="1">
    <source>
        <dbReference type="SAM" id="MobiDB-lite"/>
    </source>
</evidence>
<evidence type="ECO:0000313" key="2">
    <source>
        <dbReference type="EMBL" id="POW02647.1"/>
    </source>
</evidence>
<protein>
    <submittedName>
        <fullName evidence="2">Uncharacterized protein</fullName>
    </submittedName>
</protein>
<keyword evidence="3" id="KW-1185">Reference proteome</keyword>